<protein>
    <submittedName>
        <fullName evidence="1">Uncharacterized protein</fullName>
    </submittedName>
</protein>
<evidence type="ECO:0000313" key="2">
    <source>
        <dbReference type="Proteomes" id="UP000276133"/>
    </source>
</evidence>
<dbReference type="AlphaFoldDB" id="A0A3M7SHE2"/>
<organism evidence="1 2">
    <name type="scientific">Brachionus plicatilis</name>
    <name type="common">Marine rotifer</name>
    <name type="synonym">Brachionus muelleri</name>
    <dbReference type="NCBI Taxonomy" id="10195"/>
    <lineage>
        <taxon>Eukaryota</taxon>
        <taxon>Metazoa</taxon>
        <taxon>Spiralia</taxon>
        <taxon>Gnathifera</taxon>
        <taxon>Rotifera</taxon>
        <taxon>Eurotatoria</taxon>
        <taxon>Monogononta</taxon>
        <taxon>Pseudotrocha</taxon>
        <taxon>Ploima</taxon>
        <taxon>Brachionidae</taxon>
        <taxon>Brachionus</taxon>
    </lineage>
</organism>
<keyword evidence="2" id="KW-1185">Reference proteome</keyword>
<accession>A0A3M7SHE2</accession>
<proteinExistence type="predicted"/>
<sequence>MSKNALKNAFLKFSAVKNAPPFKGKKIYKASNKICPVCSKLIVLQNHVSSPQTHNMTMSSESISTLIKIASSLMTSSSTNFCAPKDAFRSPVGLPRNGVFSLQVFGLMEYETCLLS</sequence>
<dbReference type="Proteomes" id="UP000276133">
    <property type="component" value="Unassembled WGS sequence"/>
</dbReference>
<reference evidence="1 2" key="1">
    <citation type="journal article" date="2018" name="Sci. Rep.">
        <title>Genomic signatures of local adaptation to the degree of environmental predictability in rotifers.</title>
        <authorList>
            <person name="Franch-Gras L."/>
            <person name="Hahn C."/>
            <person name="Garcia-Roger E.M."/>
            <person name="Carmona M.J."/>
            <person name="Serra M."/>
            <person name="Gomez A."/>
        </authorList>
    </citation>
    <scope>NUCLEOTIDE SEQUENCE [LARGE SCALE GENOMIC DNA]</scope>
    <source>
        <strain evidence="1">HYR1</strain>
    </source>
</reference>
<comment type="caution">
    <text evidence="1">The sequence shown here is derived from an EMBL/GenBank/DDBJ whole genome shotgun (WGS) entry which is preliminary data.</text>
</comment>
<gene>
    <name evidence="1" type="ORF">BpHYR1_034865</name>
</gene>
<dbReference type="EMBL" id="REGN01001364">
    <property type="protein sequence ID" value="RNA35203.1"/>
    <property type="molecule type" value="Genomic_DNA"/>
</dbReference>
<name>A0A3M7SHE2_BRAPC</name>
<evidence type="ECO:0000313" key="1">
    <source>
        <dbReference type="EMBL" id="RNA35203.1"/>
    </source>
</evidence>